<reference evidence="1 2" key="1">
    <citation type="submission" date="2011-06" db="EMBL/GenBank/DDBJ databases">
        <title>Genomic sequence of Methylobacter tundripaludum SV96.</title>
        <authorList>
            <consortium name="US DOE Joint Genome Institute"/>
            <person name="Lucas S."/>
            <person name="Han J."/>
            <person name="Lapidus A."/>
            <person name="Cheng J.-F."/>
            <person name="Goodwin L."/>
            <person name="Pitluck S."/>
            <person name="Held B."/>
            <person name="Detter J.C."/>
            <person name="Han C."/>
            <person name="Tapia R."/>
            <person name="Land M."/>
            <person name="Hauser L."/>
            <person name="Kyrpides N."/>
            <person name="Ivanova N."/>
            <person name="Ovchinnikova G."/>
            <person name="Pagani I."/>
            <person name="Klotz M.G."/>
            <person name="Dispirito A.A."/>
            <person name="Murrell J.C."/>
            <person name="Dunfield P."/>
            <person name="Kalyuzhnaya M.G."/>
            <person name="Svenning M."/>
            <person name="Trotsenko Y.A."/>
            <person name="Stein L.Y."/>
            <person name="Woyke T."/>
        </authorList>
    </citation>
    <scope>NUCLEOTIDE SEQUENCE [LARGE SCALE GENOMIC DNA]</scope>
    <source>
        <strain evidence="2">ATCC BAA-1195 / DSM 17260 / SV96</strain>
    </source>
</reference>
<dbReference type="HOGENOM" id="CLU_2317094_0_0_6"/>
<name>G3IXI2_METTV</name>
<dbReference type="EMBL" id="JH109152">
    <property type="protein sequence ID" value="EGW23391.1"/>
    <property type="molecule type" value="Genomic_DNA"/>
</dbReference>
<gene>
    <name evidence="1" type="ORF">Mettu_2241</name>
</gene>
<dbReference type="AlphaFoldDB" id="G3IXI2"/>
<evidence type="ECO:0000313" key="1">
    <source>
        <dbReference type="EMBL" id="EGW23391.1"/>
    </source>
</evidence>
<keyword evidence="2" id="KW-1185">Reference proteome</keyword>
<protein>
    <submittedName>
        <fullName evidence="1">Uncharacterized protein</fullName>
    </submittedName>
</protein>
<evidence type="ECO:0000313" key="2">
    <source>
        <dbReference type="Proteomes" id="UP000004664"/>
    </source>
</evidence>
<dbReference type="STRING" id="697282.Mettu_2241"/>
<organism evidence="1 2">
    <name type="scientific">Methylobacter tundripaludum (strain ATCC BAA-1195 / DSM 17260 / SV96)</name>
    <dbReference type="NCBI Taxonomy" id="697282"/>
    <lineage>
        <taxon>Bacteria</taxon>
        <taxon>Pseudomonadati</taxon>
        <taxon>Pseudomonadota</taxon>
        <taxon>Gammaproteobacteria</taxon>
        <taxon>Methylococcales</taxon>
        <taxon>Methylococcaceae</taxon>
        <taxon>Methylobacter</taxon>
    </lineage>
</organism>
<dbReference type="Proteomes" id="UP000004664">
    <property type="component" value="Unassembled WGS sequence"/>
</dbReference>
<proteinExistence type="predicted"/>
<accession>G3IXI2</accession>
<sequence length="99" mass="11220">MNAQISYSPRRHEEMKLRVLGDSQAGRNMLFRPERKAFPRSHALRGNAVKARCAASRAGQQAEIQSISKQDAARPILHSHAARGNETIFQYNELNTRFT</sequence>